<dbReference type="PANTHER" id="PTHR11851:SF149">
    <property type="entry name" value="GH01077P"/>
    <property type="match status" value="1"/>
</dbReference>
<keyword evidence="1" id="KW-0645">Protease</keyword>
<gene>
    <name evidence="7" type="ORF">PTSG_13085</name>
</gene>
<dbReference type="GO" id="GO:0046872">
    <property type="term" value="F:metal ion binding"/>
    <property type="evidence" value="ECO:0007669"/>
    <property type="project" value="UniProtKB-KW"/>
</dbReference>
<keyword evidence="5" id="KW-0482">Metalloprotease</keyword>
<sequence length="76" mass="8411">MPVQTIASARCFSDDTDFAVDLLGDILTNAKYDAGKVEAERGVILRENQEVNSIPEEVVMDYLHATAFQVCQSHSH</sequence>
<dbReference type="InterPro" id="IPR011765">
    <property type="entry name" value="Pept_M16_N"/>
</dbReference>
<dbReference type="GO" id="GO:0005739">
    <property type="term" value="C:mitochondrion"/>
    <property type="evidence" value="ECO:0007669"/>
    <property type="project" value="TreeGrafter"/>
</dbReference>
<keyword evidence="8" id="KW-1185">Reference proteome</keyword>
<dbReference type="GO" id="GO:0004222">
    <property type="term" value="F:metalloendopeptidase activity"/>
    <property type="evidence" value="ECO:0007669"/>
    <property type="project" value="TreeGrafter"/>
</dbReference>
<evidence type="ECO:0000313" key="8">
    <source>
        <dbReference type="Proteomes" id="UP000007799"/>
    </source>
</evidence>
<evidence type="ECO:0000256" key="5">
    <source>
        <dbReference type="ARBA" id="ARBA00023049"/>
    </source>
</evidence>
<accession>F2UQ11</accession>
<evidence type="ECO:0000256" key="3">
    <source>
        <dbReference type="ARBA" id="ARBA00022801"/>
    </source>
</evidence>
<dbReference type="EMBL" id="GL832988">
    <property type="protein sequence ID" value="EGD79679.1"/>
    <property type="molecule type" value="Genomic_DNA"/>
</dbReference>
<protein>
    <recommendedName>
        <fullName evidence="6">Peptidase M16 N-terminal domain-containing protein</fullName>
    </recommendedName>
</protein>
<dbReference type="MEROPS" id="M16.973"/>
<feature type="domain" description="Peptidase M16 N-terminal" evidence="6">
    <location>
        <begin position="5"/>
        <end position="70"/>
    </location>
</feature>
<dbReference type="PANTHER" id="PTHR11851">
    <property type="entry name" value="METALLOPROTEASE"/>
    <property type="match status" value="1"/>
</dbReference>
<dbReference type="InParanoid" id="F2UQ11"/>
<dbReference type="SUPFAM" id="SSF63411">
    <property type="entry name" value="LuxS/MPP-like metallohydrolase"/>
    <property type="match status" value="1"/>
</dbReference>
<name>F2UQ11_SALR5</name>
<dbReference type="Proteomes" id="UP000007799">
    <property type="component" value="Unassembled WGS sequence"/>
</dbReference>
<dbReference type="KEGG" id="sre:PTSG_13085"/>
<keyword evidence="4" id="KW-0862">Zinc</keyword>
<evidence type="ECO:0000256" key="4">
    <source>
        <dbReference type="ARBA" id="ARBA00022833"/>
    </source>
</evidence>
<dbReference type="eggNOG" id="KOG0960">
    <property type="taxonomic scope" value="Eukaryota"/>
</dbReference>
<dbReference type="RefSeq" id="XP_004988629.1">
    <property type="nucleotide sequence ID" value="XM_004988572.1"/>
</dbReference>
<dbReference type="AlphaFoldDB" id="F2UQ11"/>
<dbReference type="GeneID" id="16069165"/>
<proteinExistence type="predicted"/>
<dbReference type="STRING" id="946362.F2UQ11"/>
<dbReference type="OrthoDB" id="10251424at2759"/>
<dbReference type="GO" id="GO:0006627">
    <property type="term" value="P:protein processing involved in protein targeting to mitochondrion"/>
    <property type="evidence" value="ECO:0007669"/>
    <property type="project" value="TreeGrafter"/>
</dbReference>
<organism evidence="8">
    <name type="scientific">Salpingoeca rosetta (strain ATCC 50818 / BSB-021)</name>
    <dbReference type="NCBI Taxonomy" id="946362"/>
    <lineage>
        <taxon>Eukaryota</taxon>
        <taxon>Choanoflagellata</taxon>
        <taxon>Craspedida</taxon>
        <taxon>Salpingoecidae</taxon>
        <taxon>Salpingoeca</taxon>
    </lineage>
</organism>
<keyword evidence="3" id="KW-0378">Hydrolase</keyword>
<dbReference type="InterPro" id="IPR011249">
    <property type="entry name" value="Metalloenz_LuxS/M16"/>
</dbReference>
<evidence type="ECO:0000259" key="6">
    <source>
        <dbReference type="Pfam" id="PF00675"/>
    </source>
</evidence>
<evidence type="ECO:0000256" key="1">
    <source>
        <dbReference type="ARBA" id="ARBA00022670"/>
    </source>
</evidence>
<keyword evidence="2" id="KW-0479">Metal-binding</keyword>
<evidence type="ECO:0000313" key="7">
    <source>
        <dbReference type="EMBL" id="EGD79679.1"/>
    </source>
</evidence>
<dbReference type="Pfam" id="PF00675">
    <property type="entry name" value="Peptidase_M16"/>
    <property type="match status" value="1"/>
</dbReference>
<dbReference type="InterPro" id="IPR050361">
    <property type="entry name" value="MPP/UQCRC_Complex"/>
</dbReference>
<reference evidence="7" key="1">
    <citation type="submission" date="2009-08" db="EMBL/GenBank/DDBJ databases">
        <title>Annotation of Salpingoeca rosetta.</title>
        <authorList>
            <consortium name="The Broad Institute Genome Sequencing Platform"/>
            <person name="Russ C."/>
            <person name="Cuomo C."/>
            <person name="Burger G."/>
            <person name="Gray M.W."/>
            <person name="Holland P.W.H."/>
            <person name="King N."/>
            <person name="Lang F.B.F."/>
            <person name="Roger A.J."/>
            <person name="Ruiz-Trillo I."/>
            <person name="Young S.K."/>
            <person name="Zeng Q."/>
            <person name="Gargeya S."/>
            <person name="Alvarado L."/>
            <person name="Berlin A."/>
            <person name="Chapman S.B."/>
            <person name="Chen Z."/>
            <person name="Freedman E."/>
            <person name="Gellesch M."/>
            <person name="Goldberg J."/>
            <person name="Griggs A."/>
            <person name="Gujja S."/>
            <person name="Heilman E."/>
            <person name="Heiman D."/>
            <person name="Howarth C."/>
            <person name="Mehta T."/>
            <person name="Neiman D."/>
            <person name="Pearson M."/>
            <person name="Roberts A."/>
            <person name="Saif S."/>
            <person name="Shea T."/>
            <person name="Shenoy N."/>
            <person name="Sisk P."/>
            <person name="Stolte C."/>
            <person name="Sykes S."/>
            <person name="White J."/>
            <person name="Yandava C."/>
            <person name="Haas B."/>
            <person name="Nusbaum C."/>
            <person name="Birren B."/>
        </authorList>
    </citation>
    <scope>NUCLEOTIDE SEQUENCE [LARGE SCALE GENOMIC DNA]</scope>
    <source>
        <strain evidence="7">ATCC 50818</strain>
    </source>
</reference>
<dbReference type="Gene3D" id="3.30.830.10">
    <property type="entry name" value="Metalloenzyme, LuxS/M16 peptidase-like"/>
    <property type="match status" value="1"/>
</dbReference>
<evidence type="ECO:0000256" key="2">
    <source>
        <dbReference type="ARBA" id="ARBA00022723"/>
    </source>
</evidence>